<reference evidence="1 2" key="1">
    <citation type="submission" date="2017-12" db="EMBL/GenBank/DDBJ databases">
        <authorList>
            <person name="Hurst M.R.H."/>
        </authorList>
    </citation>
    <scope>NUCLEOTIDE SEQUENCE [LARGE SCALE GENOMIC DNA]</scope>
    <source>
        <strain evidence="1 2">SY-3-19</strain>
    </source>
</reference>
<gene>
    <name evidence="1" type="ORF">CW354_17235</name>
</gene>
<keyword evidence="2" id="KW-1185">Reference proteome</keyword>
<accession>A0A2S7K0R4</accession>
<name>A0A2S7K0R4_9PROT</name>
<dbReference type="EMBL" id="PJCH01000015">
    <property type="protein sequence ID" value="PQA86107.1"/>
    <property type="molecule type" value="Genomic_DNA"/>
</dbReference>
<dbReference type="Proteomes" id="UP000239504">
    <property type="component" value="Unassembled WGS sequence"/>
</dbReference>
<dbReference type="AlphaFoldDB" id="A0A2S7K0R4"/>
<evidence type="ECO:0000313" key="2">
    <source>
        <dbReference type="Proteomes" id="UP000239504"/>
    </source>
</evidence>
<protein>
    <submittedName>
        <fullName evidence="1">Uncharacterized protein</fullName>
    </submittedName>
</protein>
<proteinExistence type="predicted"/>
<evidence type="ECO:0000313" key="1">
    <source>
        <dbReference type="EMBL" id="PQA86107.1"/>
    </source>
</evidence>
<sequence length="96" mass="10484">MKKYGFRFLNKQQLYLYATLGARACPAGKTAIKERVERIVSGPEIRNCPPISRHATALAQGRAAPARTRIGLRGVARRRASFQKGTACVPLQDCAG</sequence>
<organism evidence="1 2">
    <name type="scientific">Hyphococcus luteus</name>
    <dbReference type="NCBI Taxonomy" id="2058213"/>
    <lineage>
        <taxon>Bacteria</taxon>
        <taxon>Pseudomonadati</taxon>
        <taxon>Pseudomonadota</taxon>
        <taxon>Alphaproteobacteria</taxon>
        <taxon>Parvularculales</taxon>
        <taxon>Parvularculaceae</taxon>
        <taxon>Hyphococcus</taxon>
    </lineage>
</organism>
<comment type="caution">
    <text evidence="1">The sequence shown here is derived from an EMBL/GenBank/DDBJ whole genome shotgun (WGS) entry which is preliminary data.</text>
</comment>